<proteinExistence type="predicted"/>
<reference evidence="2" key="1">
    <citation type="submission" date="2019-01" db="EMBL/GenBank/DDBJ databases">
        <title>Draft genome sequences of three monokaryotic isolates of the white-rot basidiomycete fungus Dichomitus squalens.</title>
        <authorList>
            <consortium name="DOE Joint Genome Institute"/>
            <person name="Lopez S.C."/>
            <person name="Andreopoulos B."/>
            <person name="Pangilinan J."/>
            <person name="Lipzen A."/>
            <person name="Riley R."/>
            <person name="Ahrendt S."/>
            <person name="Ng V."/>
            <person name="Barry K."/>
            <person name="Daum C."/>
            <person name="Grigoriev I.V."/>
            <person name="Hilden K.S."/>
            <person name="Makela M.R."/>
            <person name="de Vries R.P."/>
        </authorList>
    </citation>
    <scope>NUCLEOTIDE SEQUENCE [LARGE SCALE GENOMIC DNA]</scope>
    <source>
        <strain evidence="2">OM18370.1</strain>
    </source>
</reference>
<evidence type="ECO:0000256" key="1">
    <source>
        <dbReference type="SAM" id="MobiDB-lite"/>
    </source>
</evidence>
<dbReference type="EMBL" id="ML143389">
    <property type="protein sequence ID" value="TBU34039.1"/>
    <property type="molecule type" value="Genomic_DNA"/>
</dbReference>
<gene>
    <name evidence="2" type="ORF">BD311DRAFT_793812</name>
</gene>
<organism evidence="2">
    <name type="scientific">Dichomitus squalens</name>
    <dbReference type="NCBI Taxonomy" id="114155"/>
    <lineage>
        <taxon>Eukaryota</taxon>
        <taxon>Fungi</taxon>
        <taxon>Dikarya</taxon>
        <taxon>Basidiomycota</taxon>
        <taxon>Agaricomycotina</taxon>
        <taxon>Agaricomycetes</taxon>
        <taxon>Polyporales</taxon>
        <taxon>Polyporaceae</taxon>
        <taxon>Dichomitus</taxon>
    </lineage>
</organism>
<dbReference type="AlphaFoldDB" id="A0A4Q9N0S6"/>
<accession>A0A4Q9N0S6</accession>
<dbReference type="OrthoDB" id="2753410at2759"/>
<dbReference type="Proteomes" id="UP000292957">
    <property type="component" value="Unassembled WGS sequence"/>
</dbReference>
<evidence type="ECO:0000313" key="2">
    <source>
        <dbReference type="EMBL" id="TBU34039.1"/>
    </source>
</evidence>
<name>A0A4Q9N0S6_9APHY</name>
<feature type="region of interest" description="Disordered" evidence="1">
    <location>
        <begin position="165"/>
        <end position="189"/>
    </location>
</feature>
<sequence length="221" mass="21362">MMYGLAVFSVAVFAGHTAATALAGAFPLAAIIRRQTGFDPSQIPAQCQSDCSTAVTAINTCTDVSCLCSTSTNQGLYTCLECALSLSPDASTLSQSQESLDNYEETCDQAGVNVTPLSLTLPSGGASATATATAAPISSTAVTGGSTPSTVKVSVTFNGGSTAATATATSPANTADTASSASSTGGASKNGNPLGGNGAGAIGVSTTSLAVVVGIAMAALL</sequence>
<protein>
    <submittedName>
        <fullName evidence="2">Uncharacterized protein</fullName>
    </submittedName>
</protein>